<dbReference type="Gene3D" id="3.90.320.10">
    <property type="match status" value="1"/>
</dbReference>
<dbReference type="InterPro" id="IPR022765">
    <property type="entry name" value="Dna2/Cas4_DUF83"/>
</dbReference>
<keyword evidence="13 14" id="KW-0464">Manganese</keyword>
<comment type="cofactor">
    <cofactor evidence="14">
        <name>Mg(2+)</name>
        <dbReference type="ChEBI" id="CHEBI:18420"/>
    </cofactor>
    <cofactor evidence="14">
        <name>Mn(2+)</name>
        <dbReference type="ChEBI" id="CHEBI:29035"/>
    </cofactor>
    <text evidence="14">Mg(2+) or Mn(2+) required for ssDNA cleavage activity.</text>
</comment>
<dbReference type="GO" id="GO:0046872">
    <property type="term" value="F:metal ion binding"/>
    <property type="evidence" value="ECO:0007669"/>
    <property type="project" value="UniProtKB-KW"/>
</dbReference>
<comment type="cofactor">
    <cofactor evidence="2">
        <name>[4Fe-4S] cluster</name>
        <dbReference type="ChEBI" id="CHEBI:49883"/>
    </cofactor>
</comment>
<evidence type="ECO:0000256" key="6">
    <source>
        <dbReference type="ARBA" id="ARBA00022722"/>
    </source>
</evidence>
<evidence type="ECO:0000256" key="10">
    <source>
        <dbReference type="ARBA" id="ARBA00023004"/>
    </source>
</evidence>
<keyword evidence="6 14" id="KW-0540">Nuclease</keyword>
<evidence type="ECO:0000256" key="11">
    <source>
        <dbReference type="ARBA" id="ARBA00023014"/>
    </source>
</evidence>
<proteinExistence type="inferred from homology"/>
<dbReference type="InterPro" id="IPR011604">
    <property type="entry name" value="PDDEXK-like_dom_sf"/>
</dbReference>
<feature type="domain" description="DUF83" evidence="15">
    <location>
        <begin position="67"/>
        <end position="248"/>
    </location>
</feature>
<evidence type="ECO:0000256" key="8">
    <source>
        <dbReference type="ARBA" id="ARBA00022801"/>
    </source>
</evidence>
<dbReference type="EMBL" id="DTIB01000127">
    <property type="protein sequence ID" value="HGB25833.1"/>
    <property type="molecule type" value="Genomic_DNA"/>
</dbReference>
<evidence type="ECO:0000256" key="2">
    <source>
        <dbReference type="ARBA" id="ARBA00001966"/>
    </source>
</evidence>
<dbReference type="EC" id="3.1.12.1" evidence="4 14"/>
<dbReference type="InterPro" id="IPR051827">
    <property type="entry name" value="Cas4_exonuclease"/>
</dbReference>
<evidence type="ECO:0000256" key="14">
    <source>
        <dbReference type="RuleBase" id="RU365022"/>
    </source>
</evidence>
<keyword evidence="8 14" id="KW-0378">Hydrolase</keyword>
<accession>A0A7C3SM13</accession>
<evidence type="ECO:0000313" key="16">
    <source>
        <dbReference type="EMBL" id="HGB25833.1"/>
    </source>
</evidence>
<comment type="function">
    <text evidence="14">CRISPR (clustered regularly interspaced short palindromic repeat) is an adaptive immune system that provides protection against mobile genetic elements (viruses, transposable elements and conjugative plasmids). CRISPR clusters contain sequences complementary to antecedent mobile elements and target invading nucleic acids. CRISPR clusters are transcribed and processed into CRISPR RNA (crRNA).</text>
</comment>
<reference evidence="16" key="1">
    <citation type="journal article" date="2020" name="mSystems">
        <title>Genome- and Community-Level Interaction Insights into Carbon Utilization and Element Cycling Functions of Hydrothermarchaeota in Hydrothermal Sediment.</title>
        <authorList>
            <person name="Zhou Z."/>
            <person name="Liu Y."/>
            <person name="Xu W."/>
            <person name="Pan J."/>
            <person name="Luo Z.H."/>
            <person name="Li M."/>
        </authorList>
    </citation>
    <scope>NUCLEOTIDE SEQUENCE [LARGE SCALE GENOMIC DNA]</scope>
    <source>
        <strain evidence="16">SpSt-8</strain>
    </source>
</reference>
<sequence length="254" mass="29024">MPGARECAFPVGPPPELLVYLDWGASSWHLSGALRLPPRSGRATARSLTCAALLYRFVAEEWLLTVNDLKHFAYCEAIVYLTHRMGVRETPTEYMEYGREVEKEEHVQQLLKKYKVARVLRGVHLVSRELRLTGAPDFILVTKLGELIPVEVKWAEPAPRGRVKRDHVVQLAAYALLMERTWPGSRFSVKRGVVLYLKPSPKFFEVPLTAEDKKAVLDMLKRALDVVRGRAEPRKRARCTGCNYHAHCPFRSYQ</sequence>
<keyword evidence="7 14" id="KW-0479">Metal-binding</keyword>
<comment type="similarity">
    <text evidence="3 14">Belongs to the CRISPR-associated exonuclease Cas4 family.</text>
</comment>
<evidence type="ECO:0000256" key="3">
    <source>
        <dbReference type="ARBA" id="ARBA00009189"/>
    </source>
</evidence>
<protein>
    <recommendedName>
        <fullName evidence="5 14">CRISPR-associated exonuclease Cas4</fullName>
        <ecNumber evidence="4 14">3.1.12.1</ecNumber>
    </recommendedName>
</protein>
<keyword evidence="9 14" id="KW-0269">Exonuclease</keyword>
<evidence type="ECO:0000256" key="7">
    <source>
        <dbReference type="ARBA" id="ARBA00022723"/>
    </source>
</evidence>
<dbReference type="GO" id="GO:0004527">
    <property type="term" value="F:exonuclease activity"/>
    <property type="evidence" value="ECO:0007669"/>
    <property type="project" value="UniProtKB-KW"/>
</dbReference>
<dbReference type="InterPro" id="IPR013343">
    <property type="entry name" value="CRISPR-assoc_prot_Cas4"/>
</dbReference>
<name>A0A7C3SM13_THEPE</name>
<evidence type="ECO:0000256" key="13">
    <source>
        <dbReference type="ARBA" id="ARBA00023211"/>
    </source>
</evidence>
<dbReference type="GO" id="GO:0051607">
    <property type="term" value="P:defense response to virus"/>
    <property type="evidence" value="ECO:0007669"/>
    <property type="project" value="UniProtKB-KW"/>
</dbReference>
<gene>
    <name evidence="16" type="primary">cas4</name>
    <name evidence="16" type="ORF">ENV88_07435</name>
</gene>
<dbReference type="AlphaFoldDB" id="A0A7C3SM13"/>
<dbReference type="PANTHER" id="PTHR36531">
    <property type="entry name" value="CRISPR-ASSOCIATED EXONUCLEASE CAS4"/>
    <property type="match status" value="1"/>
</dbReference>
<dbReference type="NCBIfam" id="TIGR00372">
    <property type="entry name" value="cas4"/>
    <property type="match status" value="1"/>
</dbReference>
<comment type="cofactor">
    <cofactor evidence="14">
        <name>iron-sulfur cluster</name>
        <dbReference type="ChEBI" id="CHEBI:30408"/>
    </cofactor>
</comment>
<keyword evidence="12 14" id="KW-0051">Antiviral defense</keyword>
<evidence type="ECO:0000256" key="12">
    <source>
        <dbReference type="ARBA" id="ARBA00023118"/>
    </source>
</evidence>
<evidence type="ECO:0000256" key="9">
    <source>
        <dbReference type="ARBA" id="ARBA00022839"/>
    </source>
</evidence>
<evidence type="ECO:0000256" key="1">
    <source>
        <dbReference type="ARBA" id="ARBA00001936"/>
    </source>
</evidence>
<comment type="caution">
    <text evidence="16">The sequence shown here is derived from an EMBL/GenBank/DDBJ whole genome shotgun (WGS) entry which is preliminary data.</text>
</comment>
<keyword evidence="10 14" id="KW-0408">Iron</keyword>
<dbReference type="GO" id="GO:0051536">
    <property type="term" value="F:iron-sulfur cluster binding"/>
    <property type="evidence" value="ECO:0007669"/>
    <property type="project" value="UniProtKB-KW"/>
</dbReference>
<organism evidence="16">
    <name type="scientific">Thermofilum pendens</name>
    <dbReference type="NCBI Taxonomy" id="2269"/>
    <lineage>
        <taxon>Archaea</taxon>
        <taxon>Thermoproteota</taxon>
        <taxon>Thermoprotei</taxon>
        <taxon>Thermofilales</taxon>
        <taxon>Thermofilaceae</taxon>
        <taxon>Thermofilum</taxon>
    </lineage>
</organism>
<evidence type="ECO:0000256" key="4">
    <source>
        <dbReference type="ARBA" id="ARBA00012768"/>
    </source>
</evidence>
<evidence type="ECO:0000256" key="5">
    <source>
        <dbReference type="ARBA" id="ARBA00020049"/>
    </source>
</evidence>
<keyword evidence="11 14" id="KW-0411">Iron-sulfur</keyword>
<evidence type="ECO:0000259" key="15">
    <source>
        <dbReference type="Pfam" id="PF01930"/>
    </source>
</evidence>
<dbReference type="PANTHER" id="PTHR36531:SF6">
    <property type="entry name" value="DNA REPLICATION ATP-DEPENDENT HELICASE_NUCLEASE DNA2"/>
    <property type="match status" value="1"/>
</dbReference>
<comment type="cofactor">
    <cofactor evidence="1">
        <name>Mn(2+)</name>
        <dbReference type="ChEBI" id="CHEBI:29035"/>
    </cofactor>
</comment>
<dbReference type="Pfam" id="PF01930">
    <property type="entry name" value="Cas_Cas4"/>
    <property type="match status" value="1"/>
</dbReference>